<dbReference type="PANTHER" id="PTHR35527:SF2">
    <property type="entry name" value="HYDROLASE"/>
    <property type="match status" value="1"/>
</dbReference>
<organism evidence="4 5">
    <name type="scientific">Limosilactobacillus pontis</name>
    <dbReference type="NCBI Taxonomy" id="35787"/>
    <lineage>
        <taxon>Bacteria</taxon>
        <taxon>Bacillati</taxon>
        <taxon>Bacillota</taxon>
        <taxon>Bacilli</taxon>
        <taxon>Lactobacillales</taxon>
        <taxon>Lactobacillaceae</taxon>
        <taxon>Limosilactobacillus</taxon>
    </lineage>
</organism>
<dbReference type="PANTHER" id="PTHR35527">
    <property type="entry name" value="CHOLOYLGLYCINE HYDROLASE"/>
    <property type="match status" value="1"/>
</dbReference>
<comment type="caution">
    <text evidence="4">The sequence shown here is derived from an EMBL/GenBank/DDBJ whole genome shotgun (WGS) entry which is preliminary data.</text>
</comment>
<dbReference type="Pfam" id="PF02275">
    <property type="entry name" value="CBAH"/>
    <property type="match status" value="1"/>
</dbReference>
<comment type="similarity">
    <text evidence="1">Belongs to the peptidase C59 family.</text>
</comment>
<proteinExistence type="inferred from homology"/>
<evidence type="ECO:0000256" key="1">
    <source>
        <dbReference type="ARBA" id="ARBA00006625"/>
    </source>
</evidence>
<dbReference type="SUPFAM" id="SSF56235">
    <property type="entry name" value="N-terminal nucleophile aminohydrolases (Ntn hydrolases)"/>
    <property type="match status" value="1"/>
</dbReference>
<dbReference type="AlphaFoldDB" id="A0A2J6NLW7"/>
<gene>
    <name evidence="4" type="ORF">CK797_06795</name>
</gene>
<dbReference type="InterPro" id="IPR029132">
    <property type="entry name" value="CBAH/NAAA_C"/>
</dbReference>
<evidence type="ECO:0000313" key="4">
    <source>
        <dbReference type="EMBL" id="PMB82317.1"/>
    </source>
</evidence>
<dbReference type="Gene3D" id="3.60.60.10">
    <property type="entry name" value="Penicillin V Acylase, Chain A"/>
    <property type="match status" value="1"/>
</dbReference>
<dbReference type="InterPro" id="IPR052193">
    <property type="entry name" value="Peptidase_C59"/>
</dbReference>
<sequence>MTIDQDHLLGRTMDFPPRTAWHLTYLPRGYQWRAAQGTVSHHNRWALLGGMRVVAGHYLIGDAVNDAGLAGAELFFPVAAQYSTTVRAGTQGMTPQDFIMWALGTHATVHKLAADLDRVTVIDAPWYDDQRYPFHWLLMDRTGTYVIEPLGDHLHVRPNPLGVITNTPALDDQLTHLTAYLNQPVTSSAIQLAQAIATTSQPLPVGGNSVQRFIQAAIWRWRQPPRDANELLAFLQRVTVPHTPAHAHNYTHYQAIINIVDRQYNFYDQHSGAVVSRYLTDLMEKWPTTPQRFES</sequence>
<dbReference type="EMBL" id="PNFV01000007">
    <property type="protein sequence ID" value="PMB82317.1"/>
    <property type="molecule type" value="Genomic_DNA"/>
</dbReference>
<reference evidence="4 5" key="1">
    <citation type="submission" date="2017-09" db="EMBL/GenBank/DDBJ databases">
        <title>Bacterial strain isolated from the female urinary microbiota.</title>
        <authorList>
            <person name="Thomas-White K."/>
            <person name="Kumar N."/>
            <person name="Forster S."/>
            <person name="Putonti C."/>
            <person name="Lawley T."/>
            <person name="Wolfe A.J."/>
        </authorList>
    </citation>
    <scope>NUCLEOTIDE SEQUENCE [LARGE SCALE GENOMIC DNA]</scope>
    <source>
        <strain evidence="4 5">UMB0683</strain>
    </source>
</reference>
<dbReference type="OrthoDB" id="9794717at2"/>
<name>A0A2J6NLW7_9LACO</name>
<keyword evidence="2 4" id="KW-0378">Hydrolase</keyword>
<protein>
    <submittedName>
        <fullName evidence="4">Choloylglycine hydrolase</fullName>
    </submittedName>
</protein>
<evidence type="ECO:0000313" key="5">
    <source>
        <dbReference type="Proteomes" id="UP000239920"/>
    </source>
</evidence>
<dbReference type="InterPro" id="IPR029055">
    <property type="entry name" value="Ntn_hydrolases_N"/>
</dbReference>
<accession>A0A2J6NLW7</accession>
<dbReference type="GO" id="GO:0016787">
    <property type="term" value="F:hydrolase activity"/>
    <property type="evidence" value="ECO:0007669"/>
    <property type="project" value="UniProtKB-KW"/>
</dbReference>
<dbReference type="Proteomes" id="UP000239920">
    <property type="component" value="Unassembled WGS sequence"/>
</dbReference>
<feature type="domain" description="Choloylglycine hydrolase/NAAA C-terminal" evidence="3">
    <location>
        <begin position="4"/>
        <end position="269"/>
    </location>
</feature>
<evidence type="ECO:0000256" key="2">
    <source>
        <dbReference type="ARBA" id="ARBA00022801"/>
    </source>
</evidence>
<evidence type="ECO:0000259" key="3">
    <source>
        <dbReference type="Pfam" id="PF02275"/>
    </source>
</evidence>